<dbReference type="AlphaFoldDB" id="A0AAX0B7G9"/>
<dbReference type="InterPro" id="IPR006059">
    <property type="entry name" value="SBP"/>
</dbReference>
<keyword evidence="4 5" id="KW-0732">Signal</keyword>
<dbReference type="PROSITE" id="PS51257">
    <property type="entry name" value="PROKAR_LIPOPROTEIN"/>
    <property type="match status" value="1"/>
</dbReference>
<comment type="subcellular location">
    <subcellularLocation>
        <location evidence="1">Cell envelope</location>
    </subcellularLocation>
</comment>
<dbReference type="PANTHER" id="PTHR43649:SF31">
    <property type="entry name" value="SN-GLYCEROL-3-PHOSPHATE-BINDING PERIPLASMIC PROTEIN UGPB"/>
    <property type="match status" value="1"/>
</dbReference>
<organism evidence="6 7">
    <name type="scientific">Clostridium beijerinckii</name>
    <name type="common">Clostridium MP</name>
    <dbReference type="NCBI Taxonomy" id="1520"/>
    <lineage>
        <taxon>Bacteria</taxon>
        <taxon>Bacillati</taxon>
        <taxon>Bacillota</taxon>
        <taxon>Clostridia</taxon>
        <taxon>Eubacteriales</taxon>
        <taxon>Clostridiaceae</taxon>
        <taxon>Clostridium</taxon>
    </lineage>
</organism>
<evidence type="ECO:0000256" key="3">
    <source>
        <dbReference type="ARBA" id="ARBA00022448"/>
    </source>
</evidence>
<name>A0AAX0B7G9_CLOBE</name>
<gene>
    <name evidence="6" type="ORF">B0H41_005004</name>
</gene>
<dbReference type="RefSeq" id="WP_077842399.1">
    <property type="nucleotide sequence ID" value="NZ_CP107022.1"/>
</dbReference>
<dbReference type="InterPro" id="IPR050490">
    <property type="entry name" value="Bact_solute-bd_prot1"/>
</dbReference>
<reference evidence="6" key="1">
    <citation type="submission" date="2020-05" db="EMBL/GenBank/DDBJ databases">
        <authorList>
            <person name="Brown S."/>
            <person name="Huntemann M."/>
            <person name="Clum A."/>
            <person name="Spunde A."/>
            <person name="Palaniappan K."/>
            <person name="Ritter S."/>
            <person name="Mikhailova N."/>
            <person name="Chen I.-M."/>
            <person name="Stamatis D."/>
            <person name="Reddy T."/>
            <person name="O'Malley R."/>
            <person name="Daum C."/>
            <person name="Shapiro N."/>
            <person name="Ivanova N."/>
            <person name="Kyrpides N."/>
            <person name="Woyke T."/>
        </authorList>
    </citation>
    <scope>NUCLEOTIDE SEQUENCE</scope>
    <source>
        <strain evidence="6">DJ080</strain>
    </source>
</reference>
<feature type="signal peptide" evidence="5">
    <location>
        <begin position="1"/>
        <end position="24"/>
    </location>
</feature>
<dbReference type="Gene3D" id="3.40.190.10">
    <property type="entry name" value="Periplasmic binding protein-like II"/>
    <property type="match status" value="1"/>
</dbReference>
<keyword evidence="6" id="KW-0762">Sugar transport</keyword>
<dbReference type="GO" id="GO:0030313">
    <property type="term" value="C:cell envelope"/>
    <property type="evidence" value="ECO:0007669"/>
    <property type="project" value="UniProtKB-SubCell"/>
</dbReference>
<accession>A0AAX0B7G9</accession>
<keyword evidence="3" id="KW-0813">Transport</keyword>
<sequence>MKKSIKKFISIIAATVAVSTLVVGCGGTNSTGGGSKGDVTLTYAIWDKNQKPGMEAIAAAFHEKNPNITVNVEVTPWDQYWTKLDAGASSGTLPDVFWMHSSNFLKYANGDALMDITDKLKNSSDVNLDNFPKDLVDLYTAKGKNYAIPKDYDTIALWYNKTMFDAKGIPYPDGTWDWNKLLEVAQKLNDPANGVYGFLSPVDTQQNYYDFIYQNGGEVLSADKKKSGYDKPETKEAMQFAVDFSQKYKVSPTVQQFADTSRDQYFESGKGAMAFFGSWMVSEFKANEYVAKNCDVAILPFGKKKATMYNGLGNAVSAKTKNPDAAWKFLEFMGTKEANAIQAEKAAAIPAFKGTEQAWIDNNKQFNVKVYPQMLEYAHIFPNSETRSKWDPLETQIFSKMWSGEISVEDGCNQMAKEMNDLLATEQ</sequence>
<dbReference type="Pfam" id="PF01547">
    <property type="entry name" value="SBP_bac_1"/>
    <property type="match status" value="1"/>
</dbReference>
<reference evidence="6" key="2">
    <citation type="journal article" date="2022" name="Nat. Biotechnol.">
        <title>Carbon-negative production of acetone and isopropanol by gas fermentation at industrial pilot scale.</title>
        <authorList>
            <person name="Liew F.E."/>
            <person name="Nogle R."/>
            <person name="Abdalla T."/>
            <person name="Rasor B.J."/>
            <person name="Canter C."/>
            <person name="Jensen R.O."/>
            <person name="Wang L."/>
            <person name="Strutz J."/>
            <person name="Chirania P."/>
            <person name="De Tissera S."/>
            <person name="Mueller A.P."/>
            <person name="Ruan Z."/>
            <person name="Gao A."/>
            <person name="Tran L."/>
            <person name="Engle N.L."/>
            <person name="Bromley J.C."/>
            <person name="Daniell J."/>
            <person name="Conrado R."/>
            <person name="Tschaplinski T.J."/>
            <person name="Giannone R.J."/>
            <person name="Hettich R.L."/>
            <person name="Karim A.S."/>
            <person name="Simpson S.D."/>
            <person name="Brown S.D."/>
            <person name="Leang C."/>
            <person name="Jewett M.C."/>
            <person name="Kopke M."/>
        </authorList>
    </citation>
    <scope>NUCLEOTIDE SEQUENCE</scope>
    <source>
        <strain evidence="6">DJ080</strain>
    </source>
</reference>
<dbReference type="PANTHER" id="PTHR43649">
    <property type="entry name" value="ARABINOSE-BINDING PROTEIN-RELATED"/>
    <property type="match status" value="1"/>
</dbReference>
<evidence type="ECO:0000313" key="7">
    <source>
        <dbReference type="Proteomes" id="UP001193748"/>
    </source>
</evidence>
<dbReference type="EMBL" id="JABSWW010000001">
    <property type="protein sequence ID" value="NRT91325.1"/>
    <property type="molecule type" value="Genomic_DNA"/>
</dbReference>
<protein>
    <submittedName>
        <fullName evidence="6">Multiple sugar transport system substrate-binding protein</fullName>
    </submittedName>
</protein>
<evidence type="ECO:0000256" key="1">
    <source>
        <dbReference type="ARBA" id="ARBA00004196"/>
    </source>
</evidence>
<dbReference type="Proteomes" id="UP001193748">
    <property type="component" value="Unassembled WGS sequence"/>
</dbReference>
<comment type="similarity">
    <text evidence="2">Belongs to the bacterial solute-binding protein 1 family.</text>
</comment>
<comment type="caution">
    <text evidence="6">The sequence shown here is derived from an EMBL/GenBank/DDBJ whole genome shotgun (WGS) entry which is preliminary data.</text>
</comment>
<dbReference type="SUPFAM" id="SSF53850">
    <property type="entry name" value="Periplasmic binding protein-like II"/>
    <property type="match status" value="1"/>
</dbReference>
<evidence type="ECO:0000256" key="2">
    <source>
        <dbReference type="ARBA" id="ARBA00008520"/>
    </source>
</evidence>
<proteinExistence type="inferred from homology"/>
<evidence type="ECO:0000256" key="5">
    <source>
        <dbReference type="SAM" id="SignalP"/>
    </source>
</evidence>
<dbReference type="CDD" id="cd13585">
    <property type="entry name" value="PBP2_TMBP_like"/>
    <property type="match status" value="1"/>
</dbReference>
<feature type="chain" id="PRO_5043589418" evidence="5">
    <location>
        <begin position="25"/>
        <end position="427"/>
    </location>
</feature>
<evidence type="ECO:0000313" key="6">
    <source>
        <dbReference type="EMBL" id="NRT91325.1"/>
    </source>
</evidence>
<evidence type="ECO:0000256" key="4">
    <source>
        <dbReference type="ARBA" id="ARBA00022729"/>
    </source>
</evidence>